<feature type="transmembrane region" description="Helical" evidence="4">
    <location>
        <begin position="40"/>
        <end position="61"/>
    </location>
</feature>
<feature type="domain" description="Major facilitator superfamily (MFS) profile" evidence="6">
    <location>
        <begin position="1"/>
        <end position="383"/>
    </location>
</feature>
<dbReference type="Proteomes" id="UP000553193">
    <property type="component" value="Unassembled WGS sequence"/>
</dbReference>
<keyword evidence="2 4" id="KW-1133">Transmembrane helix</keyword>
<feature type="transmembrane region" description="Helical" evidence="4">
    <location>
        <begin position="159"/>
        <end position="179"/>
    </location>
</feature>
<dbReference type="EMBL" id="JACIDJ010000001">
    <property type="protein sequence ID" value="MBB3897632.1"/>
    <property type="molecule type" value="Genomic_DNA"/>
</dbReference>
<comment type="caution">
    <text evidence="7">The sequence shown here is derived from an EMBL/GenBank/DDBJ whole genome shotgun (WGS) entry which is preliminary data.</text>
</comment>
<dbReference type="Pfam" id="PF07690">
    <property type="entry name" value="MFS_1"/>
    <property type="match status" value="1"/>
</dbReference>
<feature type="transmembrane region" description="Helical" evidence="4">
    <location>
        <begin position="239"/>
        <end position="260"/>
    </location>
</feature>
<gene>
    <name evidence="7" type="ORF">GGQ83_001058</name>
</gene>
<feature type="transmembrane region" description="Helical" evidence="4">
    <location>
        <begin position="212"/>
        <end position="233"/>
    </location>
</feature>
<dbReference type="InterPro" id="IPR011701">
    <property type="entry name" value="MFS"/>
</dbReference>
<evidence type="ECO:0000256" key="1">
    <source>
        <dbReference type="ARBA" id="ARBA00022692"/>
    </source>
</evidence>
<feature type="transmembrane region" description="Helical" evidence="4">
    <location>
        <begin position="97"/>
        <end position="116"/>
    </location>
</feature>
<dbReference type="GO" id="GO:0022857">
    <property type="term" value="F:transmembrane transporter activity"/>
    <property type="evidence" value="ECO:0007669"/>
    <property type="project" value="InterPro"/>
</dbReference>
<accession>A0A840A9S4</accession>
<evidence type="ECO:0000313" key="7">
    <source>
        <dbReference type="EMBL" id="MBB3897632.1"/>
    </source>
</evidence>
<dbReference type="GO" id="GO:0005886">
    <property type="term" value="C:plasma membrane"/>
    <property type="evidence" value="ECO:0007669"/>
    <property type="project" value="TreeGrafter"/>
</dbReference>
<feature type="transmembrane region" description="Helical" evidence="4">
    <location>
        <begin position="73"/>
        <end position="91"/>
    </location>
</feature>
<reference evidence="7 8" key="1">
    <citation type="submission" date="2020-08" db="EMBL/GenBank/DDBJ databases">
        <title>Genomic Encyclopedia of Type Strains, Phase IV (KMG-IV): sequencing the most valuable type-strain genomes for metagenomic binning, comparative biology and taxonomic classification.</title>
        <authorList>
            <person name="Goeker M."/>
        </authorList>
    </citation>
    <scope>NUCLEOTIDE SEQUENCE [LARGE SCALE GENOMIC DNA]</scope>
    <source>
        <strain evidence="7 8">DSM 19979</strain>
    </source>
</reference>
<feature type="transmembrane region" description="Helical" evidence="4">
    <location>
        <begin position="272"/>
        <end position="305"/>
    </location>
</feature>
<sequence>MKARNLTLLALAIMLAPAVWFAGAATVPPLLASGAITGAQAGWLTAAVQLGFVAGTLVSALLSLADRLPARRLFLASALLAGAATAAQAFLPPAGWAAYGLRFVAGAAMAGVYPVGMKLASGWAQGDLGLLIGIVVGALTLGSAAPHALPALLGGLDPLAVYVASGALAALGGLLVLPFREGPNQANRPPFNPRAALLAFTDRRLRLANAGYLGHMWELYAMWAWVGLFLAGQGLPGDAGVWTTLVVGAGAIGCVGLGALADRFNRARMAALAMLVSGTCALLAGSTAGLFLPLTLVLVFVWGIFVVADSAQFSACTSLCAPPELVGTMLTVQTCLGFLLTVPVIQMMAWAVPALGWGGGFAVLAAGPLLGALAMLRLAPLLPSAVPARSRHTNPAR</sequence>
<dbReference type="AlphaFoldDB" id="A0A840A9S4"/>
<dbReference type="PANTHER" id="PTHR23521">
    <property type="entry name" value="TRANSPORTER MFS SUPERFAMILY"/>
    <property type="match status" value="1"/>
</dbReference>
<organism evidence="7 8">
    <name type="scientific">Roseococcus suduntuyensis</name>
    <dbReference type="NCBI Taxonomy" id="455361"/>
    <lineage>
        <taxon>Bacteria</taxon>
        <taxon>Pseudomonadati</taxon>
        <taxon>Pseudomonadota</taxon>
        <taxon>Alphaproteobacteria</taxon>
        <taxon>Acetobacterales</taxon>
        <taxon>Roseomonadaceae</taxon>
        <taxon>Roseococcus</taxon>
    </lineage>
</organism>
<evidence type="ECO:0000313" key="8">
    <source>
        <dbReference type="Proteomes" id="UP000553193"/>
    </source>
</evidence>
<name>A0A840A9S4_9PROT</name>
<dbReference type="Gene3D" id="1.20.1250.20">
    <property type="entry name" value="MFS general substrate transporter like domains"/>
    <property type="match status" value="2"/>
</dbReference>
<evidence type="ECO:0000256" key="4">
    <source>
        <dbReference type="SAM" id="Phobius"/>
    </source>
</evidence>
<feature type="transmembrane region" description="Helical" evidence="4">
    <location>
        <begin position="357"/>
        <end position="379"/>
    </location>
</feature>
<evidence type="ECO:0000256" key="2">
    <source>
        <dbReference type="ARBA" id="ARBA00022989"/>
    </source>
</evidence>
<keyword evidence="8" id="KW-1185">Reference proteome</keyword>
<keyword evidence="3 4" id="KW-0472">Membrane</keyword>
<feature type="transmembrane region" description="Helical" evidence="4">
    <location>
        <begin position="128"/>
        <end position="153"/>
    </location>
</feature>
<protein>
    <submittedName>
        <fullName evidence="7">MFS family permease</fullName>
    </submittedName>
</protein>
<feature type="signal peptide" evidence="5">
    <location>
        <begin position="1"/>
        <end position="24"/>
    </location>
</feature>
<evidence type="ECO:0000259" key="6">
    <source>
        <dbReference type="PROSITE" id="PS50850"/>
    </source>
</evidence>
<dbReference type="PANTHER" id="PTHR23521:SF3">
    <property type="entry name" value="MFS TRANSPORTER"/>
    <property type="match status" value="1"/>
</dbReference>
<keyword evidence="1 4" id="KW-0812">Transmembrane</keyword>
<evidence type="ECO:0000256" key="5">
    <source>
        <dbReference type="SAM" id="SignalP"/>
    </source>
</evidence>
<dbReference type="InterPro" id="IPR020846">
    <property type="entry name" value="MFS_dom"/>
</dbReference>
<keyword evidence="5" id="KW-0732">Signal</keyword>
<feature type="chain" id="PRO_5032352142" evidence="5">
    <location>
        <begin position="25"/>
        <end position="397"/>
    </location>
</feature>
<evidence type="ECO:0000256" key="3">
    <source>
        <dbReference type="ARBA" id="ARBA00023136"/>
    </source>
</evidence>
<dbReference type="RefSeq" id="WP_184382594.1">
    <property type="nucleotide sequence ID" value="NZ_JACIDJ010000001.1"/>
</dbReference>
<dbReference type="InterPro" id="IPR036259">
    <property type="entry name" value="MFS_trans_sf"/>
</dbReference>
<dbReference type="SUPFAM" id="SSF103473">
    <property type="entry name" value="MFS general substrate transporter"/>
    <property type="match status" value="1"/>
</dbReference>
<proteinExistence type="predicted"/>
<dbReference type="PROSITE" id="PS50850">
    <property type="entry name" value="MFS"/>
    <property type="match status" value="1"/>
</dbReference>
<feature type="transmembrane region" description="Helical" evidence="4">
    <location>
        <begin position="325"/>
        <end position="345"/>
    </location>
</feature>